<proteinExistence type="predicted"/>
<name>A0A1R3GLL8_COCAP</name>
<organism evidence="1 2">
    <name type="scientific">Corchorus capsularis</name>
    <name type="common">Jute</name>
    <dbReference type="NCBI Taxonomy" id="210143"/>
    <lineage>
        <taxon>Eukaryota</taxon>
        <taxon>Viridiplantae</taxon>
        <taxon>Streptophyta</taxon>
        <taxon>Embryophyta</taxon>
        <taxon>Tracheophyta</taxon>
        <taxon>Spermatophyta</taxon>
        <taxon>Magnoliopsida</taxon>
        <taxon>eudicotyledons</taxon>
        <taxon>Gunneridae</taxon>
        <taxon>Pentapetalae</taxon>
        <taxon>rosids</taxon>
        <taxon>malvids</taxon>
        <taxon>Malvales</taxon>
        <taxon>Malvaceae</taxon>
        <taxon>Grewioideae</taxon>
        <taxon>Apeibeae</taxon>
        <taxon>Corchorus</taxon>
    </lineage>
</organism>
<dbReference type="EMBL" id="AWWV01014051">
    <property type="protein sequence ID" value="OMO58993.1"/>
    <property type="molecule type" value="Genomic_DNA"/>
</dbReference>
<accession>A0A1R3GLL8</accession>
<dbReference type="Proteomes" id="UP000188268">
    <property type="component" value="Unassembled WGS sequence"/>
</dbReference>
<comment type="caution">
    <text evidence="1">The sequence shown here is derived from an EMBL/GenBank/DDBJ whole genome shotgun (WGS) entry which is preliminary data.</text>
</comment>
<dbReference type="AlphaFoldDB" id="A0A1R3GLL8"/>
<protein>
    <submittedName>
        <fullName evidence="1">Uncharacterized protein</fullName>
    </submittedName>
</protein>
<gene>
    <name evidence="1" type="ORF">CCACVL1_25190</name>
</gene>
<keyword evidence="2" id="KW-1185">Reference proteome</keyword>
<reference evidence="1 2" key="1">
    <citation type="submission" date="2013-09" db="EMBL/GenBank/DDBJ databases">
        <title>Corchorus capsularis genome sequencing.</title>
        <authorList>
            <person name="Alam M."/>
            <person name="Haque M.S."/>
            <person name="Islam M.S."/>
            <person name="Emdad E.M."/>
            <person name="Islam M.M."/>
            <person name="Ahmed B."/>
            <person name="Halim A."/>
            <person name="Hossen Q.M.M."/>
            <person name="Hossain M.Z."/>
            <person name="Ahmed R."/>
            <person name="Khan M.M."/>
            <person name="Islam R."/>
            <person name="Rashid M.M."/>
            <person name="Khan S.A."/>
            <person name="Rahman M.S."/>
            <person name="Alam M."/>
        </authorList>
    </citation>
    <scope>NUCLEOTIDE SEQUENCE [LARGE SCALE GENOMIC DNA]</scope>
    <source>
        <strain evidence="2">cv. CVL-1</strain>
        <tissue evidence="1">Whole seedling</tissue>
    </source>
</reference>
<evidence type="ECO:0000313" key="2">
    <source>
        <dbReference type="Proteomes" id="UP000188268"/>
    </source>
</evidence>
<sequence>MAVMSFFAEFVIGKLAYSVTPALAIKVNNLHVKSCYNGSLEDGASSLKNIAEGKILDIKLSSFPLV</sequence>
<evidence type="ECO:0000313" key="1">
    <source>
        <dbReference type="EMBL" id="OMO58993.1"/>
    </source>
</evidence>
<dbReference type="Gramene" id="OMO58993">
    <property type="protein sequence ID" value="OMO58993"/>
    <property type="gene ID" value="CCACVL1_25190"/>
</dbReference>